<proteinExistence type="predicted"/>
<gene>
    <name evidence="1" type="ORF">SPIL2461_LOCUS14830</name>
</gene>
<accession>A0A812U016</accession>
<evidence type="ECO:0000313" key="2">
    <source>
        <dbReference type="Proteomes" id="UP000649617"/>
    </source>
</evidence>
<sequence length="50" mass="5425">VSGHLIQGVVAPFAPWVLRTNSSGTLEYGGASFDFFQEVLAMFEPPGRLQ</sequence>
<dbReference type="AlphaFoldDB" id="A0A812U016"/>
<name>A0A812U016_SYMPI</name>
<evidence type="ECO:0000313" key="1">
    <source>
        <dbReference type="EMBL" id="CAE7556681.1"/>
    </source>
</evidence>
<feature type="non-terminal residue" evidence="1">
    <location>
        <position position="1"/>
    </location>
</feature>
<dbReference type="Proteomes" id="UP000649617">
    <property type="component" value="Unassembled WGS sequence"/>
</dbReference>
<dbReference type="EMBL" id="CAJNIZ010034980">
    <property type="protein sequence ID" value="CAE7556681.1"/>
    <property type="molecule type" value="Genomic_DNA"/>
</dbReference>
<comment type="caution">
    <text evidence="1">The sequence shown here is derived from an EMBL/GenBank/DDBJ whole genome shotgun (WGS) entry which is preliminary data.</text>
</comment>
<organism evidence="1 2">
    <name type="scientific">Symbiodinium pilosum</name>
    <name type="common">Dinoflagellate</name>
    <dbReference type="NCBI Taxonomy" id="2952"/>
    <lineage>
        <taxon>Eukaryota</taxon>
        <taxon>Sar</taxon>
        <taxon>Alveolata</taxon>
        <taxon>Dinophyceae</taxon>
        <taxon>Suessiales</taxon>
        <taxon>Symbiodiniaceae</taxon>
        <taxon>Symbiodinium</taxon>
    </lineage>
</organism>
<feature type="non-terminal residue" evidence="1">
    <location>
        <position position="50"/>
    </location>
</feature>
<reference evidence="1" key="1">
    <citation type="submission" date="2021-02" db="EMBL/GenBank/DDBJ databases">
        <authorList>
            <person name="Dougan E. K."/>
            <person name="Rhodes N."/>
            <person name="Thang M."/>
            <person name="Chan C."/>
        </authorList>
    </citation>
    <scope>NUCLEOTIDE SEQUENCE</scope>
</reference>
<protein>
    <submittedName>
        <fullName evidence="1">Uncharacterized protein</fullName>
    </submittedName>
</protein>
<keyword evidence="2" id="KW-1185">Reference proteome</keyword>